<evidence type="ECO:0000256" key="6">
    <source>
        <dbReference type="ARBA" id="ARBA00023136"/>
    </source>
</evidence>
<protein>
    <submittedName>
        <fullName evidence="10">Putative ABC transport system permease protein</fullName>
    </submittedName>
</protein>
<feature type="transmembrane region" description="Helical" evidence="7">
    <location>
        <begin position="280"/>
        <end position="303"/>
    </location>
</feature>
<keyword evidence="5 7" id="KW-1133">Transmembrane helix</keyword>
<keyword evidence="11" id="KW-1185">Reference proteome</keyword>
<name>A0A4R1K787_9BACT</name>
<comment type="subcellular location">
    <subcellularLocation>
        <location evidence="1">Cell membrane</location>
        <topology evidence="1">Multi-pass membrane protein</topology>
    </subcellularLocation>
</comment>
<dbReference type="OrthoDB" id="9809768at2"/>
<keyword evidence="4 7" id="KW-0812">Transmembrane</keyword>
<evidence type="ECO:0000313" key="11">
    <source>
        <dbReference type="Proteomes" id="UP000294614"/>
    </source>
</evidence>
<dbReference type="Proteomes" id="UP000294614">
    <property type="component" value="Unassembled WGS sequence"/>
</dbReference>
<dbReference type="GO" id="GO:0044874">
    <property type="term" value="P:lipoprotein localization to outer membrane"/>
    <property type="evidence" value="ECO:0007669"/>
    <property type="project" value="TreeGrafter"/>
</dbReference>
<accession>A0A4R1K787</accession>
<dbReference type="PANTHER" id="PTHR30489:SF0">
    <property type="entry name" value="LIPOPROTEIN-RELEASING SYSTEM TRANSMEMBRANE PROTEIN LOLE"/>
    <property type="match status" value="1"/>
</dbReference>
<evidence type="ECO:0000259" key="8">
    <source>
        <dbReference type="Pfam" id="PF02687"/>
    </source>
</evidence>
<reference evidence="10 11" key="1">
    <citation type="submission" date="2019-03" db="EMBL/GenBank/DDBJ databases">
        <title>Genomic Encyclopedia of Type Strains, Phase IV (KMG-IV): sequencing the most valuable type-strain genomes for metagenomic binning, comparative biology and taxonomic classification.</title>
        <authorList>
            <person name="Goeker M."/>
        </authorList>
    </citation>
    <scope>NUCLEOTIDE SEQUENCE [LARGE SCALE GENOMIC DNA]</scope>
    <source>
        <strain evidence="10 11">DSM 24984</strain>
    </source>
</reference>
<feature type="domain" description="MacB-like periplasmic core" evidence="9">
    <location>
        <begin position="19"/>
        <end position="243"/>
    </location>
</feature>
<organism evidence="10 11">
    <name type="scientific">Seleniivibrio woodruffii</name>
    <dbReference type="NCBI Taxonomy" id="1078050"/>
    <lineage>
        <taxon>Bacteria</taxon>
        <taxon>Pseudomonadati</taxon>
        <taxon>Deferribacterota</taxon>
        <taxon>Deferribacteres</taxon>
        <taxon>Deferribacterales</taxon>
        <taxon>Geovibrionaceae</taxon>
        <taxon>Seleniivibrio</taxon>
    </lineage>
</organism>
<evidence type="ECO:0000259" key="9">
    <source>
        <dbReference type="Pfam" id="PF12704"/>
    </source>
</evidence>
<dbReference type="InterPro" id="IPR003838">
    <property type="entry name" value="ABC3_permease_C"/>
</dbReference>
<evidence type="ECO:0000256" key="7">
    <source>
        <dbReference type="SAM" id="Phobius"/>
    </source>
</evidence>
<dbReference type="RefSeq" id="WP_132874042.1">
    <property type="nucleotide sequence ID" value="NZ_SMGG01000005.1"/>
</dbReference>
<dbReference type="Pfam" id="PF02687">
    <property type="entry name" value="FtsX"/>
    <property type="match status" value="1"/>
</dbReference>
<evidence type="ECO:0000256" key="3">
    <source>
        <dbReference type="ARBA" id="ARBA00022475"/>
    </source>
</evidence>
<dbReference type="EMBL" id="SMGG01000005">
    <property type="protein sequence ID" value="TCK59890.1"/>
    <property type="molecule type" value="Genomic_DNA"/>
</dbReference>
<comment type="caution">
    <text evidence="10">The sequence shown here is derived from an EMBL/GenBank/DDBJ whole genome shotgun (WGS) entry which is preliminary data.</text>
</comment>
<dbReference type="InterPro" id="IPR025857">
    <property type="entry name" value="MacB_PCD"/>
</dbReference>
<dbReference type="GO" id="GO:0098797">
    <property type="term" value="C:plasma membrane protein complex"/>
    <property type="evidence" value="ECO:0007669"/>
    <property type="project" value="TreeGrafter"/>
</dbReference>
<feature type="domain" description="ABC3 transporter permease C-terminal" evidence="8">
    <location>
        <begin position="284"/>
        <end position="405"/>
    </location>
</feature>
<keyword evidence="3" id="KW-1003">Cell membrane</keyword>
<comment type="similarity">
    <text evidence="2">Belongs to the ABC-4 integral membrane protein family. LolC/E subfamily.</text>
</comment>
<dbReference type="InterPro" id="IPR051447">
    <property type="entry name" value="Lipoprotein-release_system"/>
</dbReference>
<evidence type="ECO:0000256" key="1">
    <source>
        <dbReference type="ARBA" id="ARBA00004651"/>
    </source>
</evidence>
<evidence type="ECO:0000313" key="10">
    <source>
        <dbReference type="EMBL" id="TCK59890.1"/>
    </source>
</evidence>
<feature type="transmembrane region" description="Helical" evidence="7">
    <location>
        <begin position="324"/>
        <end position="355"/>
    </location>
</feature>
<gene>
    <name evidence="10" type="ORF">C8D98_2057</name>
</gene>
<dbReference type="AlphaFoldDB" id="A0A4R1K787"/>
<keyword evidence="6 7" id="KW-0472">Membrane</keyword>
<dbReference type="PANTHER" id="PTHR30489">
    <property type="entry name" value="LIPOPROTEIN-RELEASING SYSTEM TRANSMEMBRANE PROTEIN LOLE"/>
    <property type="match status" value="1"/>
</dbReference>
<evidence type="ECO:0000256" key="4">
    <source>
        <dbReference type="ARBA" id="ARBA00022692"/>
    </source>
</evidence>
<evidence type="ECO:0000256" key="2">
    <source>
        <dbReference type="ARBA" id="ARBA00005236"/>
    </source>
</evidence>
<evidence type="ECO:0000256" key="5">
    <source>
        <dbReference type="ARBA" id="ARBA00022989"/>
    </source>
</evidence>
<feature type="transmembrane region" description="Helical" evidence="7">
    <location>
        <begin position="375"/>
        <end position="394"/>
    </location>
</feature>
<dbReference type="Pfam" id="PF12704">
    <property type="entry name" value="MacB_PCD"/>
    <property type="match status" value="1"/>
</dbReference>
<proteinExistence type="inferred from homology"/>
<sequence>MFNIFKMALRNLMRYSRRTMLTVSLIVIGVVFVSVFVSVSGSFKNMMISQITDSMTGHVQVHRRGYMGAAETLPQNMNIKLMGLDRFDNAMKDVEGVEAVSERIKFGGMFSTFTETSNIRLNGIDPVQEYKVVPLLPSRILEGSKELKTGSIIIPRLFANSMKVKVGDTVVVVATNRDGSVNGKQLKVTGIIESATGPGGRDGYVHIEDAKEILRMDIPEISEIAIRLKDFDKLHEFEAALTKRLSTELNKKGLPIFDVHTWERLSPFYNIARMIDLMTLFVKVLLVAVVLISILNVMIMAVYERIREIGTAAAIGTRPHKIMLLFLIEGLLMGIIGAATGALVSIAAVFIINAQKFTFSFGQQKEILLTASVDYRQLLAICLTVAAVAVVASLQPAIKASRTEPVNALRHV</sequence>